<feature type="compositionally biased region" description="Acidic residues" evidence="1">
    <location>
        <begin position="16"/>
        <end position="27"/>
    </location>
</feature>
<proteinExistence type="predicted"/>
<feature type="compositionally biased region" description="Polar residues" evidence="1">
    <location>
        <begin position="30"/>
        <end position="42"/>
    </location>
</feature>
<accession>A0A5D3AL00</accession>
<evidence type="ECO:0000256" key="1">
    <source>
        <dbReference type="SAM" id="MobiDB-lite"/>
    </source>
</evidence>
<keyword evidence="3" id="KW-1185">Reference proteome</keyword>
<sequence>MSHLDIWQNTGRNPDEDAEEEVAEDPQEVSLETSSPEASSDYLSVLTDEESADKR</sequence>
<evidence type="ECO:0000313" key="3">
    <source>
        <dbReference type="Proteomes" id="UP000322245"/>
    </source>
</evidence>
<reference evidence="2 3" key="1">
    <citation type="submission" date="2017-05" db="EMBL/GenBank/DDBJ databases">
        <title>The Genome Sequence of Tsuchiyaea wingfieldii DSM 27421.</title>
        <authorList>
            <person name="Cuomo C."/>
            <person name="Passer A."/>
            <person name="Billmyre B."/>
            <person name="Heitman J."/>
        </authorList>
    </citation>
    <scope>NUCLEOTIDE SEQUENCE [LARGE SCALE GENOMIC DNA]</scope>
    <source>
        <strain evidence="2 3">DSM 27421</strain>
    </source>
</reference>
<dbReference type="AlphaFoldDB" id="A0A5D3AL00"/>
<organism evidence="2 3">
    <name type="scientific">Cryptococcus floricola</name>
    <dbReference type="NCBI Taxonomy" id="2591691"/>
    <lineage>
        <taxon>Eukaryota</taxon>
        <taxon>Fungi</taxon>
        <taxon>Dikarya</taxon>
        <taxon>Basidiomycota</taxon>
        <taxon>Agaricomycotina</taxon>
        <taxon>Tremellomycetes</taxon>
        <taxon>Tremellales</taxon>
        <taxon>Cryptococcaceae</taxon>
        <taxon>Cryptococcus</taxon>
    </lineage>
</organism>
<dbReference type="Proteomes" id="UP000322245">
    <property type="component" value="Unassembled WGS sequence"/>
</dbReference>
<dbReference type="EMBL" id="NIDF01000206">
    <property type="protein sequence ID" value="TYJ51634.1"/>
    <property type="molecule type" value="Genomic_DNA"/>
</dbReference>
<gene>
    <name evidence="2" type="ORF">B9479_007787</name>
</gene>
<name>A0A5D3AL00_9TREE</name>
<feature type="region of interest" description="Disordered" evidence="1">
    <location>
        <begin position="1"/>
        <end position="55"/>
    </location>
</feature>
<protein>
    <submittedName>
        <fullName evidence="2">Uncharacterized protein</fullName>
    </submittedName>
</protein>
<comment type="caution">
    <text evidence="2">The sequence shown here is derived from an EMBL/GenBank/DDBJ whole genome shotgun (WGS) entry which is preliminary data.</text>
</comment>
<evidence type="ECO:0000313" key="2">
    <source>
        <dbReference type="EMBL" id="TYJ51634.1"/>
    </source>
</evidence>